<evidence type="ECO:0000313" key="3">
    <source>
        <dbReference type="Proteomes" id="UP000554235"/>
    </source>
</evidence>
<accession>A0A8H4PAU7</accession>
<keyword evidence="3" id="KW-1185">Reference proteome</keyword>
<comment type="caution">
    <text evidence="2">The sequence shown here is derived from an EMBL/GenBank/DDBJ whole genome shotgun (WGS) entry which is preliminary data.</text>
</comment>
<dbReference type="AlphaFoldDB" id="A0A8H4PAU7"/>
<keyword evidence="1" id="KW-0472">Membrane</keyword>
<reference evidence="2 3" key="1">
    <citation type="submission" date="2020-01" db="EMBL/GenBank/DDBJ databases">
        <title>Identification and distribution of gene clusters putatively required for synthesis of sphingolipid metabolism inhibitors in phylogenetically diverse species of the filamentous fungus Fusarium.</title>
        <authorList>
            <person name="Kim H.-S."/>
            <person name="Busman M."/>
            <person name="Brown D.W."/>
            <person name="Divon H."/>
            <person name="Uhlig S."/>
            <person name="Proctor R.H."/>
        </authorList>
    </citation>
    <scope>NUCLEOTIDE SEQUENCE [LARGE SCALE GENOMIC DNA]</scope>
    <source>
        <strain evidence="2 3">NRRL 20459</strain>
    </source>
</reference>
<keyword evidence="2" id="KW-0418">Kinase</keyword>
<name>A0A8H4PAU7_9HYPO</name>
<dbReference type="GO" id="GO:0016301">
    <property type="term" value="F:kinase activity"/>
    <property type="evidence" value="ECO:0007669"/>
    <property type="project" value="UniProtKB-KW"/>
</dbReference>
<dbReference type="OrthoDB" id="5245561at2759"/>
<dbReference type="Proteomes" id="UP000554235">
    <property type="component" value="Unassembled WGS sequence"/>
</dbReference>
<gene>
    <name evidence="2" type="ORF">FALBO_4354</name>
</gene>
<protein>
    <submittedName>
        <fullName evidence="2">Serine threonine kinase</fullName>
    </submittedName>
</protein>
<keyword evidence="2" id="KW-0808">Transferase</keyword>
<evidence type="ECO:0000256" key="1">
    <source>
        <dbReference type="SAM" id="Phobius"/>
    </source>
</evidence>
<sequence>MDFAGRYQRVRSIWNMGCIILEWIIYLLYGYEELRSFSQSLRDHGSPDSFYFVVDSAGKAANHQAEGNEEYLYAARLGNPSRLGPSAVQEFCTPSFADIEGISALQGGRSI</sequence>
<keyword evidence="1" id="KW-0812">Transmembrane</keyword>
<keyword evidence="1" id="KW-1133">Transmembrane helix</keyword>
<dbReference type="EMBL" id="JAADYS010000567">
    <property type="protein sequence ID" value="KAF4468749.1"/>
    <property type="molecule type" value="Genomic_DNA"/>
</dbReference>
<evidence type="ECO:0000313" key="2">
    <source>
        <dbReference type="EMBL" id="KAF4468749.1"/>
    </source>
</evidence>
<organism evidence="2 3">
    <name type="scientific">Fusarium albosuccineum</name>
    <dbReference type="NCBI Taxonomy" id="1237068"/>
    <lineage>
        <taxon>Eukaryota</taxon>
        <taxon>Fungi</taxon>
        <taxon>Dikarya</taxon>
        <taxon>Ascomycota</taxon>
        <taxon>Pezizomycotina</taxon>
        <taxon>Sordariomycetes</taxon>
        <taxon>Hypocreomycetidae</taxon>
        <taxon>Hypocreales</taxon>
        <taxon>Nectriaceae</taxon>
        <taxon>Fusarium</taxon>
        <taxon>Fusarium decemcellulare species complex</taxon>
    </lineage>
</organism>
<feature type="transmembrane region" description="Helical" evidence="1">
    <location>
        <begin position="12"/>
        <end position="31"/>
    </location>
</feature>
<proteinExistence type="predicted"/>